<dbReference type="AlphaFoldDB" id="A0A1C7M7W7"/>
<dbReference type="GO" id="GO:0016740">
    <property type="term" value="F:transferase activity"/>
    <property type="evidence" value="ECO:0007669"/>
    <property type="project" value="UniProtKB-KW"/>
</dbReference>
<keyword evidence="1" id="KW-0808">Transferase</keyword>
<sequence>MTSRVTIPLQPKIPTVLDGQAHVELPGYELWLNFIENVHVVPIRIHETTFARALSEALQAFPHAAGNLRRDNDQWNIILTDSPVILDIEFRADKTLGFQDACVVQGDLRPFLSQPSSRESLDSPLLRMKLTIAEYETAVGVSWHHTLGDATVLLCFMNFISQSPELVQSYLPLMPHLANSYPKSELHALYANMRKDIDRVDILIPEEKLCRLREKVSDRMHSSGSEPSIQDCLTAYIVTVLDRCLDAPITTVTDAASYRNVSPSLTGADVAGNAIYIIPTSLQPRDHQIANIAMTLRQSIQLAREPKFIEEWMSLTVNSNLSLDWRSAHFGCPGEVRFHTSGVNERYLRTFRSNGLRRRMLVVSTYALECQHISSTSNGASDTVGVAAYFEPVSREILACLGVLQMYA</sequence>
<dbReference type="OMA" id="EWHANEG"/>
<evidence type="ECO:0000256" key="1">
    <source>
        <dbReference type="ARBA" id="ARBA00022679"/>
    </source>
</evidence>
<dbReference type="OrthoDB" id="1862401at2759"/>
<protein>
    <submittedName>
        <fullName evidence="2">Uncharacterized protein</fullName>
    </submittedName>
</protein>
<dbReference type="Proteomes" id="UP000092993">
    <property type="component" value="Unassembled WGS sequence"/>
</dbReference>
<evidence type="ECO:0000313" key="2">
    <source>
        <dbReference type="EMBL" id="OBZ73003.1"/>
    </source>
</evidence>
<accession>A0A1C7M7W7</accession>
<gene>
    <name evidence="2" type="ORF">A0H81_07143</name>
</gene>
<evidence type="ECO:0000313" key="3">
    <source>
        <dbReference type="Proteomes" id="UP000092993"/>
    </source>
</evidence>
<dbReference type="EMBL" id="LUGG01000007">
    <property type="protein sequence ID" value="OBZ73003.1"/>
    <property type="molecule type" value="Genomic_DNA"/>
</dbReference>
<dbReference type="InterPro" id="IPR051283">
    <property type="entry name" value="Sec_Metabolite_Acyltrans"/>
</dbReference>
<name>A0A1C7M7W7_GRIFR</name>
<comment type="caution">
    <text evidence="2">The sequence shown here is derived from an EMBL/GenBank/DDBJ whole genome shotgun (WGS) entry which is preliminary data.</text>
</comment>
<dbReference type="InterPro" id="IPR023213">
    <property type="entry name" value="CAT-like_dom_sf"/>
</dbReference>
<proteinExistence type="predicted"/>
<keyword evidence="3" id="KW-1185">Reference proteome</keyword>
<dbReference type="PANTHER" id="PTHR31896">
    <property type="entry name" value="FAMILY REGULATORY PROTEIN, PUTATIVE (AFU_ORTHOLOGUE AFUA_3G14730)-RELATED"/>
    <property type="match status" value="1"/>
</dbReference>
<dbReference type="Gene3D" id="3.30.559.10">
    <property type="entry name" value="Chloramphenicol acetyltransferase-like domain"/>
    <property type="match status" value="2"/>
</dbReference>
<dbReference type="PANTHER" id="PTHR31896:SF64">
    <property type="entry name" value="TRICHOTHECENE 3-O-ACETYLTRANSFERASE"/>
    <property type="match status" value="1"/>
</dbReference>
<reference evidence="2 3" key="1">
    <citation type="submission" date="2016-03" db="EMBL/GenBank/DDBJ databases">
        <title>Whole genome sequencing of Grifola frondosa 9006-11.</title>
        <authorList>
            <person name="Min B."/>
            <person name="Park H."/>
            <person name="Kim J.-G."/>
            <person name="Cho H."/>
            <person name="Oh Y.-L."/>
            <person name="Kong W.-S."/>
            <person name="Choi I.-G."/>
        </authorList>
    </citation>
    <scope>NUCLEOTIDE SEQUENCE [LARGE SCALE GENOMIC DNA]</scope>
    <source>
        <strain evidence="2 3">9006-11</strain>
    </source>
</reference>
<organism evidence="2 3">
    <name type="scientific">Grifola frondosa</name>
    <name type="common">Maitake</name>
    <name type="synonym">Polyporus frondosus</name>
    <dbReference type="NCBI Taxonomy" id="5627"/>
    <lineage>
        <taxon>Eukaryota</taxon>
        <taxon>Fungi</taxon>
        <taxon>Dikarya</taxon>
        <taxon>Basidiomycota</taxon>
        <taxon>Agaricomycotina</taxon>
        <taxon>Agaricomycetes</taxon>
        <taxon>Polyporales</taxon>
        <taxon>Grifolaceae</taxon>
        <taxon>Grifola</taxon>
    </lineage>
</organism>